<dbReference type="EMBL" id="SMNA01000002">
    <property type="protein sequence ID" value="TDE97526.1"/>
    <property type="molecule type" value="Genomic_DNA"/>
</dbReference>
<evidence type="ECO:0000256" key="1">
    <source>
        <dbReference type="SAM" id="MobiDB-lite"/>
    </source>
</evidence>
<dbReference type="Proteomes" id="UP000504882">
    <property type="component" value="Unassembled WGS sequence"/>
</dbReference>
<proteinExistence type="predicted"/>
<name>A0ABY2E8S5_9MICO</name>
<feature type="compositionally biased region" description="Polar residues" evidence="1">
    <location>
        <begin position="46"/>
        <end position="60"/>
    </location>
</feature>
<keyword evidence="2" id="KW-0812">Transmembrane</keyword>
<organism evidence="3 4">
    <name type="scientific">Occultella glacieicola</name>
    <dbReference type="NCBI Taxonomy" id="2518684"/>
    <lineage>
        <taxon>Bacteria</taxon>
        <taxon>Bacillati</taxon>
        <taxon>Actinomycetota</taxon>
        <taxon>Actinomycetes</taxon>
        <taxon>Micrococcales</taxon>
        <taxon>Ruaniaceae</taxon>
        <taxon>Occultella</taxon>
    </lineage>
</organism>
<keyword evidence="4" id="KW-1185">Reference proteome</keyword>
<feature type="transmembrane region" description="Helical" evidence="2">
    <location>
        <begin position="6"/>
        <end position="25"/>
    </location>
</feature>
<protein>
    <recommendedName>
        <fullName evidence="5">Secreted protein</fullName>
    </recommendedName>
</protein>
<feature type="region of interest" description="Disordered" evidence="1">
    <location>
        <begin position="41"/>
        <end position="83"/>
    </location>
</feature>
<keyword evidence="2" id="KW-1133">Transmembrane helix</keyword>
<evidence type="ECO:0008006" key="5">
    <source>
        <dbReference type="Google" id="ProtNLM"/>
    </source>
</evidence>
<accession>A0ABY2E8S5</accession>
<evidence type="ECO:0000313" key="3">
    <source>
        <dbReference type="EMBL" id="TDE97526.1"/>
    </source>
</evidence>
<reference evidence="3 4" key="1">
    <citation type="submission" date="2019-03" db="EMBL/GenBank/DDBJ databases">
        <title>Genomic features of bacteria from cold environments.</title>
        <authorList>
            <person name="Shen L."/>
        </authorList>
    </citation>
    <scope>NUCLEOTIDE SEQUENCE [LARGE SCALE GENOMIC DNA]</scope>
    <source>
        <strain evidence="4">T3246-1</strain>
    </source>
</reference>
<dbReference type="RefSeq" id="WP_133106453.1">
    <property type="nucleotide sequence ID" value="NZ_SMNA01000002.1"/>
</dbReference>
<evidence type="ECO:0000313" key="4">
    <source>
        <dbReference type="Proteomes" id="UP000504882"/>
    </source>
</evidence>
<gene>
    <name evidence="3" type="ORF">EXU48_04915</name>
</gene>
<comment type="caution">
    <text evidence="3">The sequence shown here is derived from an EMBL/GenBank/DDBJ whole genome shotgun (WGS) entry which is preliminary data.</text>
</comment>
<sequence>MSWVTWVTGVFALMIVVVLVVAWLVSTGRIGGAAEAGRRTGIEWAEQSTTPGTSADNVASNREGAPPDDSREFAHGRHEAQDR</sequence>
<evidence type="ECO:0000256" key="2">
    <source>
        <dbReference type="SAM" id="Phobius"/>
    </source>
</evidence>
<feature type="compositionally biased region" description="Basic and acidic residues" evidence="1">
    <location>
        <begin position="68"/>
        <end position="83"/>
    </location>
</feature>
<keyword evidence="2" id="KW-0472">Membrane</keyword>